<sequence>MRRLEESSGYSKFEKEDAYFRAKQRVKELKGFYGHAFWYVLVNIFIIVMIGVNSNWNIWHFGTLATPLFWGIGLAFHAIGVFGKHLFFSKSWEERKIRQFMDQEED</sequence>
<evidence type="ECO:0000313" key="4">
    <source>
        <dbReference type="Proteomes" id="UP000323930"/>
    </source>
</evidence>
<dbReference type="Proteomes" id="UP000323930">
    <property type="component" value="Unassembled WGS sequence"/>
</dbReference>
<feature type="domain" description="2TM" evidence="2">
    <location>
        <begin position="21"/>
        <end position="102"/>
    </location>
</feature>
<evidence type="ECO:0000259" key="2">
    <source>
        <dbReference type="Pfam" id="PF13239"/>
    </source>
</evidence>
<keyword evidence="1" id="KW-0472">Membrane</keyword>
<accession>A0A5D0IMK9</accession>
<feature type="transmembrane region" description="Helical" evidence="1">
    <location>
        <begin position="36"/>
        <end position="56"/>
    </location>
</feature>
<dbReference type="OrthoDB" id="1495672at2"/>
<keyword evidence="1" id="KW-1133">Transmembrane helix</keyword>
<name>A0A5D0IMK9_9FLAO</name>
<protein>
    <submittedName>
        <fullName evidence="3">2TM domain-containing protein</fullName>
    </submittedName>
</protein>
<dbReference type="Pfam" id="PF13239">
    <property type="entry name" value="2TM"/>
    <property type="match status" value="1"/>
</dbReference>
<feature type="transmembrane region" description="Helical" evidence="1">
    <location>
        <begin position="68"/>
        <end position="88"/>
    </location>
</feature>
<comment type="caution">
    <text evidence="3">The sequence shown here is derived from an EMBL/GenBank/DDBJ whole genome shotgun (WGS) entry which is preliminary data.</text>
</comment>
<organism evidence="3 4">
    <name type="scientific">Seonamhaeicola marinus</name>
    <dbReference type="NCBI Taxonomy" id="1912246"/>
    <lineage>
        <taxon>Bacteria</taxon>
        <taxon>Pseudomonadati</taxon>
        <taxon>Bacteroidota</taxon>
        <taxon>Flavobacteriia</taxon>
        <taxon>Flavobacteriales</taxon>
        <taxon>Flavobacteriaceae</taxon>
    </lineage>
</organism>
<gene>
    <name evidence="3" type="ORF">FUA24_06275</name>
</gene>
<reference evidence="3 4" key="1">
    <citation type="submission" date="2019-08" db="EMBL/GenBank/DDBJ databases">
        <title>Seonamhaeicola sediminis sp. nov., isolated from marine sediment.</title>
        <authorList>
            <person name="Cao W.R."/>
        </authorList>
    </citation>
    <scope>NUCLEOTIDE SEQUENCE [LARGE SCALE GENOMIC DNA]</scope>
    <source>
        <strain evidence="3 4">B011</strain>
    </source>
</reference>
<dbReference type="RefSeq" id="WP_148541102.1">
    <property type="nucleotide sequence ID" value="NZ_VSDQ01000409.1"/>
</dbReference>
<evidence type="ECO:0000256" key="1">
    <source>
        <dbReference type="SAM" id="Phobius"/>
    </source>
</evidence>
<dbReference type="InterPro" id="IPR025698">
    <property type="entry name" value="2TM_dom"/>
</dbReference>
<keyword evidence="1" id="KW-0812">Transmembrane</keyword>
<dbReference type="EMBL" id="VSDQ01000409">
    <property type="protein sequence ID" value="TYA84251.1"/>
    <property type="molecule type" value="Genomic_DNA"/>
</dbReference>
<proteinExistence type="predicted"/>
<dbReference type="AlphaFoldDB" id="A0A5D0IMK9"/>
<keyword evidence="4" id="KW-1185">Reference proteome</keyword>
<evidence type="ECO:0000313" key="3">
    <source>
        <dbReference type="EMBL" id="TYA84251.1"/>
    </source>
</evidence>